<keyword evidence="1" id="KW-0812">Transmembrane</keyword>
<dbReference type="EMBL" id="KV906767">
    <property type="protein sequence ID" value="OON14257.1"/>
    <property type="molecule type" value="Genomic_DNA"/>
</dbReference>
<evidence type="ECO:0000256" key="1">
    <source>
        <dbReference type="SAM" id="Phobius"/>
    </source>
</evidence>
<reference evidence="2 3" key="1">
    <citation type="submission" date="2015-03" db="EMBL/GenBank/DDBJ databases">
        <title>Draft genome of the nematode, Opisthorchis viverrini.</title>
        <authorList>
            <person name="Mitreva M."/>
        </authorList>
    </citation>
    <scope>NUCLEOTIDE SEQUENCE [LARGE SCALE GENOMIC DNA]</scope>
    <source>
        <strain evidence="2">Khon Kaen</strain>
    </source>
</reference>
<evidence type="ECO:0000313" key="3">
    <source>
        <dbReference type="Proteomes" id="UP000243686"/>
    </source>
</evidence>
<name>A0A1S8WIK6_OPIVI</name>
<keyword evidence="1" id="KW-1133">Transmembrane helix</keyword>
<dbReference type="InterPro" id="IPR008042">
    <property type="entry name" value="Retrotrans_Pao"/>
</dbReference>
<sequence>MICGEQCLRRRLLGEPLTRKGILASVFLLFDPLGLVSIVYLSAKQLLQELCKAGLGWDSPVS</sequence>
<dbReference type="AlphaFoldDB" id="A0A1S8WIK6"/>
<gene>
    <name evidence="2" type="ORF">X801_09955</name>
</gene>
<dbReference type="Pfam" id="PF05380">
    <property type="entry name" value="Peptidase_A17"/>
    <property type="match status" value="1"/>
</dbReference>
<protein>
    <submittedName>
        <fullName evidence="2">Uncharacterized protein</fullName>
    </submittedName>
</protein>
<keyword evidence="1" id="KW-0472">Membrane</keyword>
<feature type="transmembrane region" description="Helical" evidence="1">
    <location>
        <begin position="21"/>
        <end position="43"/>
    </location>
</feature>
<keyword evidence="3" id="KW-1185">Reference proteome</keyword>
<dbReference type="Proteomes" id="UP000243686">
    <property type="component" value="Unassembled WGS sequence"/>
</dbReference>
<organism evidence="2 3">
    <name type="scientific">Opisthorchis viverrini</name>
    <name type="common">Southeast Asian liver fluke</name>
    <dbReference type="NCBI Taxonomy" id="6198"/>
    <lineage>
        <taxon>Eukaryota</taxon>
        <taxon>Metazoa</taxon>
        <taxon>Spiralia</taxon>
        <taxon>Lophotrochozoa</taxon>
        <taxon>Platyhelminthes</taxon>
        <taxon>Trematoda</taxon>
        <taxon>Digenea</taxon>
        <taxon>Opisthorchiida</taxon>
        <taxon>Opisthorchiata</taxon>
        <taxon>Opisthorchiidae</taxon>
        <taxon>Opisthorchis</taxon>
    </lineage>
</organism>
<accession>A0A1S8WIK6</accession>
<proteinExistence type="predicted"/>
<evidence type="ECO:0000313" key="2">
    <source>
        <dbReference type="EMBL" id="OON14257.1"/>
    </source>
</evidence>